<dbReference type="Pfam" id="PF03990">
    <property type="entry name" value="DUF348"/>
    <property type="match status" value="3"/>
</dbReference>
<dbReference type="PANTHER" id="PTHR39160:SF4">
    <property type="entry name" value="RESUSCITATION-PROMOTING FACTOR RPFB"/>
    <property type="match status" value="1"/>
</dbReference>
<dbReference type="EMBL" id="BAED01000034">
    <property type="protein sequence ID" value="GAB05365.1"/>
    <property type="molecule type" value="Genomic_DNA"/>
</dbReference>
<protein>
    <submittedName>
        <fullName evidence="5">Resuscitation-promoting factor</fullName>
    </submittedName>
</protein>
<sequence>MSALLHIHRSDSKAARVATGAALLTVMAGGVVGITSHKDITLAVDGKTQQISTMAFSVDRVLRDQGYSPSNADQVLPGLKSGLKEGQTIVFNRHKTLTLNIDGKTSTVQTTATDIKQILDENGYEDALAHPQNFGPDSVPLTGGLVQVTLPKRIRITDGTTTYRTDIAARTVAEVLKNSGKPLTPLDKVRPAADTPIRPGMKIVVTRIRTEESTVTEKFSADPVTKDDPTLVKDRKVVEKAGKPGTSEVTYRLTIVNGKVTEREKLGSKTLTEPVPATVRIGTKPGAPYVAPGSVWDQLAQCEATGNWAINTGNGFFGGVQFDQNTWERWGGLEYAPRADLATREEQIAIASKTQAAQGWGAWPSCSSKLGLR</sequence>
<name>G7GP40_9ACTN</name>
<reference evidence="5 6" key="1">
    <citation type="submission" date="2011-11" db="EMBL/GenBank/DDBJ databases">
        <title>Whole genome shotgun sequence of Gordonia amarae NBRC 15530.</title>
        <authorList>
            <person name="Takarada H."/>
            <person name="Hosoyama A."/>
            <person name="Tsuchikane K."/>
            <person name="Katsumata H."/>
            <person name="Yamazaki S."/>
            <person name="Fujita N."/>
        </authorList>
    </citation>
    <scope>NUCLEOTIDE SEQUENCE [LARGE SCALE GENOMIC DNA]</scope>
    <source>
        <strain evidence="5 6">NBRC 15530</strain>
    </source>
</reference>
<dbReference type="Gene3D" id="1.10.530.10">
    <property type="match status" value="1"/>
</dbReference>
<dbReference type="PROSITE" id="PS51109">
    <property type="entry name" value="G5"/>
    <property type="match status" value="1"/>
</dbReference>
<gene>
    <name evidence="5" type="primary">rpf</name>
    <name evidence="5" type="ORF">GOAMR_34_00310</name>
</gene>
<dbReference type="Proteomes" id="UP000006023">
    <property type="component" value="Unassembled WGS sequence"/>
</dbReference>
<dbReference type="PANTHER" id="PTHR39160">
    <property type="entry name" value="CELL WALL-BINDING PROTEIN YOCH"/>
    <property type="match status" value="1"/>
</dbReference>
<dbReference type="Pfam" id="PF06737">
    <property type="entry name" value="Transglycosylas"/>
    <property type="match status" value="1"/>
</dbReference>
<dbReference type="SUPFAM" id="SSF53955">
    <property type="entry name" value="Lysozyme-like"/>
    <property type="match status" value="1"/>
</dbReference>
<dbReference type="Gene3D" id="2.20.230.10">
    <property type="entry name" value="Resuscitation-promoting factor rpfb"/>
    <property type="match status" value="1"/>
</dbReference>
<dbReference type="eggNOG" id="COG3583">
    <property type="taxonomic scope" value="Bacteria"/>
</dbReference>
<comment type="caution">
    <text evidence="5">The sequence shown here is derived from an EMBL/GenBank/DDBJ whole genome shotgun (WGS) entry which is preliminary data.</text>
</comment>
<comment type="similarity">
    <text evidence="1">Belongs to the transglycosylase family. Rpf subfamily.</text>
</comment>
<keyword evidence="3" id="KW-0378">Hydrolase</keyword>
<evidence type="ECO:0000259" key="4">
    <source>
        <dbReference type="PROSITE" id="PS51109"/>
    </source>
</evidence>
<dbReference type="CDD" id="cd13925">
    <property type="entry name" value="RPF"/>
    <property type="match status" value="1"/>
</dbReference>
<dbReference type="InterPro" id="IPR011098">
    <property type="entry name" value="G5_dom"/>
</dbReference>
<feature type="domain" description="G5" evidence="4">
    <location>
        <begin position="205"/>
        <end position="285"/>
    </location>
</feature>
<dbReference type="STRING" id="1075090.GOAMR_34_00310"/>
<evidence type="ECO:0000313" key="6">
    <source>
        <dbReference type="Proteomes" id="UP000006023"/>
    </source>
</evidence>
<dbReference type="InterPro" id="IPR007137">
    <property type="entry name" value="DUF348"/>
</dbReference>
<evidence type="ECO:0000313" key="5">
    <source>
        <dbReference type="EMBL" id="GAB05365.1"/>
    </source>
</evidence>
<dbReference type="InterPro" id="IPR010618">
    <property type="entry name" value="RPF"/>
</dbReference>
<dbReference type="RefSeq" id="WP_005186324.1">
    <property type="nucleotide sequence ID" value="NZ_BAED01000034.1"/>
</dbReference>
<evidence type="ECO:0000256" key="3">
    <source>
        <dbReference type="ARBA" id="ARBA00022801"/>
    </source>
</evidence>
<dbReference type="SMART" id="SM01208">
    <property type="entry name" value="G5"/>
    <property type="match status" value="1"/>
</dbReference>
<organism evidence="5 6">
    <name type="scientific">Gordonia amarae NBRC 15530</name>
    <dbReference type="NCBI Taxonomy" id="1075090"/>
    <lineage>
        <taxon>Bacteria</taxon>
        <taxon>Bacillati</taxon>
        <taxon>Actinomycetota</taxon>
        <taxon>Actinomycetes</taxon>
        <taxon>Mycobacteriales</taxon>
        <taxon>Gordoniaceae</taxon>
        <taxon>Gordonia</taxon>
    </lineage>
</organism>
<evidence type="ECO:0000256" key="1">
    <source>
        <dbReference type="ARBA" id="ARBA00010830"/>
    </source>
</evidence>
<dbReference type="InterPro" id="IPR051933">
    <property type="entry name" value="Resuscitation_pf_RpfB"/>
</dbReference>
<dbReference type="GO" id="GO:0016787">
    <property type="term" value="F:hydrolase activity"/>
    <property type="evidence" value="ECO:0007669"/>
    <property type="project" value="UniProtKB-KW"/>
</dbReference>
<keyword evidence="6" id="KW-1185">Reference proteome</keyword>
<evidence type="ECO:0000256" key="2">
    <source>
        <dbReference type="ARBA" id="ARBA00022729"/>
    </source>
</evidence>
<accession>G7GP40</accession>
<dbReference type="Pfam" id="PF07501">
    <property type="entry name" value="G5"/>
    <property type="match status" value="1"/>
</dbReference>
<dbReference type="AlphaFoldDB" id="G7GP40"/>
<keyword evidence="2" id="KW-0732">Signal</keyword>
<dbReference type="InterPro" id="IPR023346">
    <property type="entry name" value="Lysozyme-like_dom_sf"/>
</dbReference>
<proteinExistence type="inferred from homology"/>